<accession>A0A6P7H5M7</accession>
<dbReference type="AlphaFoldDB" id="A0A6P7H5M7"/>
<proteinExistence type="predicted"/>
<organism evidence="1">
    <name type="scientific">Diabrotica virgifera virgifera</name>
    <name type="common">western corn rootworm</name>
    <dbReference type="NCBI Taxonomy" id="50390"/>
    <lineage>
        <taxon>Eukaryota</taxon>
        <taxon>Metazoa</taxon>
        <taxon>Ecdysozoa</taxon>
        <taxon>Arthropoda</taxon>
        <taxon>Hexapoda</taxon>
        <taxon>Insecta</taxon>
        <taxon>Pterygota</taxon>
        <taxon>Neoptera</taxon>
        <taxon>Endopterygota</taxon>
        <taxon>Coleoptera</taxon>
        <taxon>Polyphaga</taxon>
        <taxon>Cucujiformia</taxon>
        <taxon>Chrysomeloidea</taxon>
        <taxon>Chrysomelidae</taxon>
        <taxon>Galerucinae</taxon>
        <taxon>Diabroticina</taxon>
        <taxon>Diabroticites</taxon>
        <taxon>Diabrotica</taxon>
    </lineage>
</organism>
<name>A0A6P7H5M7_DIAVI</name>
<sequence>MAFYDVFGKALVEEIINNNEWFNKDVARIIIDMISPHMQEGQRIAVIYKDLKILATLHFYGSGSYQLSSGQRYNFALSQPSMSRCIDEVTEVIYSHITPNWIKFPNSEHSRNTVSNGFRRKYNIPQCLGAIDCTHIAIISPPENYPTLPYYCRKGYYSINCQIIVVSPMAAFVILLQNNELPNWPVRKPETYLNTCKQRTGILVPDVEE</sequence>
<reference evidence="1" key="1">
    <citation type="submission" date="2025-08" db="UniProtKB">
        <authorList>
            <consortium name="RefSeq"/>
        </authorList>
    </citation>
    <scope>IDENTIFICATION</scope>
    <source>
        <tissue evidence="1">Whole insect</tissue>
    </source>
</reference>
<protein>
    <submittedName>
        <fullName evidence="1">Nuclease HARBI1</fullName>
    </submittedName>
</protein>
<dbReference type="RefSeq" id="XP_028153018.1">
    <property type="nucleotide sequence ID" value="XM_028297217.1"/>
</dbReference>
<dbReference type="InParanoid" id="A0A6P7H5M7"/>
<evidence type="ECO:0000313" key="1">
    <source>
        <dbReference type="RefSeq" id="XP_028153018.1"/>
    </source>
</evidence>
<gene>
    <name evidence="1" type="primary">LOC114346482</name>
</gene>